<evidence type="ECO:0000256" key="8">
    <source>
        <dbReference type="ARBA" id="ARBA00023136"/>
    </source>
</evidence>
<comment type="similarity">
    <text evidence="2 9">Belongs to the SWEET sugar transporter family.</text>
</comment>
<keyword evidence="4 9" id="KW-0762">Sugar transport</keyword>
<feature type="transmembrane region" description="Helical" evidence="9">
    <location>
        <begin position="40"/>
        <end position="58"/>
    </location>
</feature>
<evidence type="ECO:0000256" key="2">
    <source>
        <dbReference type="ARBA" id="ARBA00007809"/>
    </source>
</evidence>
<dbReference type="PANTHER" id="PTHR10791:SF28">
    <property type="entry name" value="BIDIRECTIONAL SUGAR TRANSPORTER SWEET3"/>
    <property type="match status" value="1"/>
</dbReference>
<evidence type="ECO:0000256" key="4">
    <source>
        <dbReference type="ARBA" id="ARBA00022597"/>
    </source>
</evidence>
<keyword evidence="8 9" id="KW-0472">Membrane</keyword>
<evidence type="ECO:0000313" key="11">
    <source>
        <dbReference type="Proteomes" id="UP000323000"/>
    </source>
</evidence>
<dbReference type="Pfam" id="PF03083">
    <property type="entry name" value="MtN3_slv"/>
    <property type="match status" value="2"/>
</dbReference>
<feature type="transmembrane region" description="Helical" evidence="9">
    <location>
        <begin position="200"/>
        <end position="221"/>
    </location>
</feature>
<dbReference type="OrthoDB" id="409725at2759"/>
<feature type="transmembrane region" description="Helical" evidence="9">
    <location>
        <begin position="139"/>
        <end position="161"/>
    </location>
</feature>
<evidence type="ECO:0000256" key="5">
    <source>
        <dbReference type="ARBA" id="ARBA00022692"/>
    </source>
</evidence>
<dbReference type="Gene3D" id="1.20.1280.290">
    <property type="match status" value="2"/>
</dbReference>
<feature type="transmembrane region" description="Helical" evidence="9">
    <location>
        <begin position="6"/>
        <end position="28"/>
    </location>
</feature>
<keyword evidence="6" id="KW-0677">Repeat</keyword>
<reference evidence="11" key="1">
    <citation type="journal article" date="2019" name="Gigascience">
        <title>De novo genome assembly of the endangered Acer yangbiense, a plant species with extremely small populations endemic to Yunnan Province, China.</title>
        <authorList>
            <person name="Yang J."/>
            <person name="Wariss H.M."/>
            <person name="Tao L."/>
            <person name="Zhang R."/>
            <person name="Yun Q."/>
            <person name="Hollingsworth P."/>
            <person name="Dao Z."/>
            <person name="Luo G."/>
            <person name="Guo H."/>
            <person name="Ma Y."/>
            <person name="Sun W."/>
        </authorList>
    </citation>
    <scope>NUCLEOTIDE SEQUENCE [LARGE SCALE GENOMIC DNA]</scope>
    <source>
        <strain evidence="11">cv. Malutang</strain>
    </source>
</reference>
<feature type="transmembrane region" description="Helical" evidence="9">
    <location>
        <begin position="70"/>
        <end position="94"/>
    </location>
</feature>
<dbReference type="FunFam" id="1.20.1280.290:FF:000002">
    <property type="entry name" value="Bidirectional sugar transporter SWEET"/>
    <property type="match status" value="1"/>
</dbReference>
<dbReference type="GO" id="GO:0051260">
    <property type="term" value="P:protein homooligomerization"/>
    <property type="evidence" value="ECO:0007669"/>
    <property type="project" value="UniProtKB-ARBA"/>
</dbReference>
<dbReference type="InterPro" id="IPR004316">
    <property type="entry name" value="SWEET_rpt"/>
</dbReference>
<keyword evidence="7 9" id="KW-1133">Transmembrane helix</keyword>
<comment type="function">
    <text evidence="9">Mediates both low-affinity uptake and efflux of sugar across the membrane.</text>
</comment>
<keyword evidence="11" id="KW-1185">Reference proteome</keyword>
<keyword evidence="3 9" id="KW-0813">Transport</keyword>
<evidence type="ECO:0000256" key="7">
    <source>
        <dbReference type="ARBA" id="ARBA00022989"/>
    </source>
</evidence>
<name>A0A5C7IPW4_9ROSI</name>
<dbReference type="InterPro" id="IPR047664">
    <property type="entry name" value="SWEET"/>
</dbReference>
<comment type="caution">
    <text evidence="10">The sequence shown here is derived from an EMBL/GenBank/DDBJ whole genome shotgun (WGS) entry which is preliminary data.</text>
</comment>
<dbReference type="GO" id="GO:0051119">
    <property type="term" value="F:sugar transmembrane transporter activity"/>
    <property type="evidence" value="ECO:0007669"/>
    <property type="project" value="InterPro"/>
</dbReference>
<evidence type="ECO:0000313" key="10">
    <source>
        <dbReference type="EMBL" id="TXG71118.1"/>
    </source>
</evidence>
<dbReference type="GO" id="GO:0012505">
    <property type="term" value="C:endomembrane system"/>
    <property type="evidence" value="ECO:0007669"/>
    <property type="project" value="UniProtKB-SubCell"/>
</dbReference>
<proteinExistence type="inferred from homology"/>
<evidence type="ECO:0000256" key="6">
    <source>
        <dbReference type="ARBA" id="ARBA00022737"/>
    </source>
</evidence>
<evidence type="ECO:0000256" key="1">
    <source>
        <dbReference type="ARBA" id="ARBA00004127"/>
    </source>
</evidence>
<dbReference type="Proteomes" id="UP000323000">
    <property type="component" value="Chromosome 2"/>
</dbReference>
<sequence length="257" mass="29272">MGDRLRLAVGVMGNASSLLLFTAPILTFSRVIRKKSTEEFSCFPYIISLLNCLIYSWYGMPIVSYRWENFPLVTINGLGVLLEVSFIIIYIWFATARSKASYYKAYLMKVAAMLVPVILLFCTTTIISAFVFHDHHHRKVFVGTIGLVAAVTMYASPLVVVRKVIRTKSVKYMPFYLSLFSFISSSLWMIYGLLSHDMFLASPNIAATPLGLLQLIVYCIYRKKGIREEPSKWDIEQNEEKSKQLQVVTDNNTNDKS</sequence>
<evidence type="ECO:0000256" key="3">
    <source>
        <dbReference type="ARBA" id="ARBA00022448"/>
    </source>
</evidence>
<dbReference type="PANTHER" id="PTHR10791">
    <property type="entry name" value="RAG1-ACTIVATING PROTEIN 1"/>
    <property type="match status" value="1"/>
</dbReference>
<evidence type="ECO:0000256" key="9">
    <source>
        <dbReference type="RuleBase" id="RU910715"/>
    </source>
</evidence>
<protein>
    <recommendedName>
        <fullName evidence="9">Bidirectional sugar transporter SWEET</fullName>
    </recommendedName>
</protein>
<organism evidence="10 11">
    <name type="scientific">Acer yangbiense</name>
    <dbReference type="NCBI Taxonomy" id="1000413"/>
    <lineage>
        <taxon>Eukaryota</taxon>
        <taxon>Viridiplantae</taxon>
        <taxon>Streptophyta</taxon>
        <taxon>Embryophyta</taxon>
        <taxon>Tracheophyta</taxon>
        <taxon>Spermatophyta</taxon>
        <taxon>Magnoliopsida</taxon>
        <taxon>eudicotyledons</taxon>
        <taxon>Gunneridae</taxon>
        <taxon>Pentapetalae</taxon>
        <taxon>rosids</taxon>
        <taxon>malvids</taxon>
        <taxon>Sapindales</taxon>
        <taxon>Sapindaceae</taxon>
        <taxon>Hippocastanoideae</taxon>
        <taxon>Acereae</taxon>
        <taxon>Acer</taxon>
    </lineage>
</organism>
<comment type="subcellular location">
    <subcellularLocation>
        <location evidence="9">Cell membrane</location>
        <topology evidence="9">Multi-pass membrane protein</topology>
    </subcellularLocation>
    <subcellularLocation>
        <location evidence="1">Endomembrane system</location>
        <topology evidence="1">Multi-pass membrane protein</topology>
    </subcellularLocation>
</comment>
<dbReference type="FunFam" id="1.20.1280.290:FF:000001">
    <property type="entry name" value="Bidirectional sugar transporter SWEET"/>
    <property type="match status" value="1"/>
</dbReference>
<dbReference type="GO" id="GO:0005886">
    <property type="term" value="C:plasma membrane"/>
    <property type="evidence" value="ECO:0007669"/>
    <property type="project" value="UniProtKB-SubCell"/>
</dbReference>
<keyword evidence="5 9" id="KW-0812">Transmembrane</keyword>
<gene>
    <name evidence="10" type="ORF">EZV62_006053</name>
</gene>
<dbReference type="EMBL" id="VAHF01000002">
    <property type="protein sequence ID" value="TXG71118.1"/>
    <property type="molecule type" value="Genomic_DNA"/>
</dbReference>
<feature type="transmembrane region" description="Helical" evidence="9">
    <location>
        <begin position="106"/>
        <end position="133"/>
    </location>
</feature>
<accession>A0A5C7IPW4</accession>
<dbReference type="AlphaFoldDB" id="A0A5C7IPW4"/>
<feature type="transmembrane region" description="Helical" evidence="9">
    <location>
        <begin position="173"/>
        <end position="194"/>
    </location>
</feature>